<sequence length="489" mass="55093">MTSAVDRIAGVAGTLRGRVPPLTAIPLPRTVDERWLGSRWPVRELAAPPPGSGLRPVLGDDGPPVVGHVPEMMRFGLDFSLRRFEQYGPVSWMGAFGRRIVSLSGPEATRIALVNKDKAFSQEGWKFFIEQFFERGLMLLDFGEHHLHRRIMQQAFTRDRLARYVTQMAPPLREGVRSWGDGGRPRLYWALKQLTLDVATRVFMDLPSSGGAFDAARINRAFVNSVRAGTALVRRPVPGGRWAAGLRGRRLLERYFAANLPAKRDADGDDLFSALCHATTEDGDRFGDVDIVNHMIFLMMAAHDTTTITSSAMAYYLAKHPQWQERAREESLRLGDDLPDLDALERLETLDLVMKEALRLRAPVPSLSRMTTKDTEVLGHHLPAGTLVAVSPTLNHFTPDCWTDPMRFDPDRFGPDRREDKAHRFAWMPFGGGAHKCIGLQFGSLEVKALMHEMLRTYRWSVPEDYELKWDYVSLPVPADGLPIQLAYR</sequence>
<evidence type="ECO:0000256" key="5">
    <source>
        <dbReference type="ARBA" id="ARBA00023002"/>
    </source>
</evidence>
<evidence type="ECO:0000256" key="2">
    <source>
        <dbReference type="ARBA" id="ARBA00010617"/>
    </source>
</evidence>
<keyword evidence="7 8" id="KW-0503">Monooxygenase</keyword>
<keyword evidence="5 8" id="KW-0560">Oxidoreductase</keyword>
<dbReference type="Gene3D" id="1.10.630.10">
    <property type="entry name" value="Cytochrome P450"/>
    <property type="match status" value="1"/>
</dbReference>
<proteinExistence type="inferred from homology"/>
<dbReference type="InterPro" id="IPR036396">
    <property type="entry name" value="Cyt_P450_sf"/>
</dbReference>
<protein>
    <submittedName>
        <fullName evidence="9">Cytochrome P450</fullName>
    </submittedName>
</protein>
<keyword evidence="10" id="KW-1185">Reference proteome</keyword>
<dbReference type="SUPFAM" id="SSF48264">
    <property type="entry name" value="Cytochrome P450"/>
    <property type="match status" value="1"/>
</dbReference>
<dbReference type="EMBL" id="BAAAZN010000002">
    <property type="protein sequence ID" value="GAA3532840.1"/>
    <property type="molecule type" value="Genomic_DNA"/>
</dbReference>
<dbReference type="PRINTS" id="PR00465">
    <property type="entry name" value="EP450IV"/>
</dbReference>
<evidence type="ECO:0000256" key="8">
    <source>
        <dbReference type="RuleBase" id="RU000461"/>
    </source>
</evidence>
<name>A0ABP6VBV7_9PSEU</name>
<dbReference type="InterPro" id="IPR017972">
    <property type="entry name" value="Cyt_P450_CS"/>
</dbReference>
<comment type="caution">
    <text evidence="9">The sequence shown here is derived from an EMBL/GenBank/DDBJ whole genome shotgun (WGS) entry which is preliminary data.</text>
</comment>
<evidence type="ECO:0000256" key="7">
    <source>
        <dbReference type="ARBA" id="ARBA00023033"/>
    </source>
</evidence>
<evidence type="ECO:0000256" key="6">
    <source>
        <dbReference type="ARBA" id="ARBA00023004"/>
    </source>
</evidence>
<organism evidence="9 10">
    <name type="scientific">Amycolatopsis ultiminotia</name>
    <dbReference type="NCBI Taxonomy" id="543629"/>
    <lineage>
        <taxon>Bacteria</taxon>
        <taxon>Bacillati</taxon>
        <taxon>Actinomycetota</taxon>
        <taxon>Actinomycetes</taxon>
        <taxon>Pseudonocardiales</taxon>
        <taxon>Pseudonocardiaceae</taxon>
        <taxon>Amycolatopsis</taxon>
    </lineage>
</organism>
<accession>A0ABP6VBV7</accession>
<gene>
    <name evidence="9" type="ORF">GCM10022222_15230</name>
</gene>
<evidence type="ECO:0000256" key="1">
    <source>
        <dbReference type="ARBA" id="ARBA00001971"/>
    </source>
</evidence>
<dbReference type="InterPro" id="IPR002403">
    <property type="entry name" value="Cyt_P450_E_grp-IV"/>
</dbReference>
<dbReference type="PROSITE" id="PS00086">
    <property type="entry name" value="CYTOCHROME_P450"/>
    <property type="match status" value="1"/>
</dbReference>
<dbReference type="Proteomes" id="UP001500689">
    <property type="component" value="Unassembled WGS sequence"/>
</dbReference>
<comment type="similarity">
    <text evidence="2 8">Belongs to the cytochrome P450 family.</text>
</comment>
<reference evidence="10" key="1">
    <citation type="journal article" date="2019" name="Int. J. Syst. Evol. Microbiol.">
        <title>The Global Catalogue of Microorganisms (GCM) 10K type strain sequencing project: providing services to taxonomists for standard genome sequencing and annotation.</title>
        <authorList>
            <consortium name="The Broad Institute Genomics Platform"/>
            <consortium name="The Broad Institute Genome Sequencing Center for Infectious Disease"/>
            <person name="Wu L."/>
            <person name="Ma J."/>
        </authorList>
    </citation>
    <scope>NUCLEOTIDE SEQUENCE [LARGE SCALE GENOMIC DNA]</scope>
    <source>
        <strain evidence="10">JCM 16898</strain>
    </source>
</reference>
<evidence type="ECO:0000313" key="9">
    <source>
        <dbReference type="EMBL" id="GAA3532840.1"/>
    </source>
</evidence>
<dbReference type="Pfam" id="PF00067">
    <property type="entry name" value="p450"/>
    <property type="match status" value="2"/>
</dbReference>
<dbReference type="PANTHER" id="PTHR24286">
    <property type="entry name" value="CYTOCHROME P450 26"/>
    <property type="match status" value="1"/>
</dbReference>
<keyword evidence="6 8" id="KW-0408">Iron</keyword>
<evidence type="ECO:0000256" key="4">
    <source>
        <dbReference type="ARBA" id="ARBA00022723"/>
    </source>
</evidence>
<keyword evidence="3 8" id="KW-0349">Heme</keyword>
<dbReference type="PANTHER" id="PTHR24286:SF24">
    <property type="entry name" value="LANOSTEROL 14-ALPHA DEMETHYLASE"/>
    <property type="match status" value="1"/>
</dbReference>
<dbReference type="CDD" id="cd11045">
    <property type="entry name" value="CYP136-like"/>
    <property type="match status" value="1"/>
</dbReference>
<dbReference type="PRINTS" id="PR00385">
    <property type="entry name" value="P450"/>
</dbReference>
<keyword evidence="4 8" id="KW-0479">Metal-binding</keyword>
<dbReference type="InterPro" id="IPR001128">
    <property type="entry name" value="Cyt_P450"/>
</dbReference>
<dbReference type="RefSeq" id="WP_344856711.1">
    <property type="nucleotide sequence ID" value="NZ_BAAAZN010000002.1"/>
</dbReference>
<comment type="cofactor">
    <cofactor evidence="1">
        <name>heme</name>
        <dbReference type="ChEBI" id="CHEBI:30413"/>
    </cofactor>
</comment>
<evidence type="ECO:0000313" key="10">
    <source>
        <dbReference type="Proteomes" id="UP001500689"/>
    </source>
</evidence>
<evidence type="ECO:0000256" key="3">
    <source>
        <dbReference type="ARBA" id="ARBA00022617"/>
    </source>
</evidence>